<keyword evidence="1" id="KW-1133">Transmembrane helix</keyword>
<feature type="transmembrane region" description="Helical" evidence="1">
    <location>
        <begin position="217"/>
        <end position="236"/>
    </location>
</feature>
<keyword evidence="1" id="KW-0472">Membrane</keyword>
<keyword evidence="1" id="KW-0812">Transmembrane</keyword>
<comment type="caution">
    <text evidence="2">The sequence shown here is derived from an EMBL/GenBank/DDBJ whole genome shotgun (WGS) entry which is preliminary data.</text>
</comment>
<evidence type="ECO:0000256" key="1">
    <source>
        <dbReference type="SAM" id="Phobius"/>
    </source>
</evidence>
<accession>A0A226DM66</accession>
<organism evidence="2 3">
    <name type="scientific">Folsomia candida</name>
    <name type="common">Springtail</name>
    <dbReference type="NCBI Taxonomy" id="158441"/>
    <lineage>
        <taxon>Eukaryota</taxon>
        <taxon>Metazoa</taxon>
        <taxon>Ecdysozoa</taxon>
        <taxon>Arthropoda</taxon>
        <taxon>Hexapoda</taxon>
        <taxon>Collembola</taxon>
        <taxon>Entomobryomorpha</taxon>
        <taxon>Isotomoidea</taxon>
        <taxon>Isotomidae</taxon>
        <taxon>Proisotominae</taxon>
        <taxon>Folsomia</taxon>
    </lineage>
</organism>
<feature type="transmembrane region" description="Helical" evidence="1">
    <location>
        <begin position="285"/>
        <end position="302"/>
    </location>
</feature>
<feature type="transmembrane region" description="Helical" evidence="1">
    <location>
        <begin position="102"/>
        <end position="122"/>
    </location>
</feature>
<dbReference type="EMBL" id="LNIX01000016">
    <property type="protein sequence ID" value="OXA46220.1"/>
    <property type="molecule type" value="Genomic_DNA"/>
</dbReference>
<keyword evidence="3" id="KW-1185">Reference proteome</keyword>
<evidence type="ECO:0000313" key="2">
    <source>
        <dbReference type="EMBL" id="OXA46220.1"/>
    </source>
</evidence>
<gene>
    <name evidence="2" type="ORF">Fcan01_19204</name>
</gene>
<protein>
    <submittedName>
        <fullName evidence="2">Uncharacterized protein</fullName>
    </submittedName>
</protein>
<feature type="transmembrane region" description="Helical" evidence="1">
    <location>
        <begin position="308"/>
        <end position="327"/>
    </location>
</feature>
<dbReference type="Proteomes" id="UP000198287">
    <property type="component" value="Unassembled WGS sequence"/>
</dbReference>
<dbReference type="AlphaFoldDB" id="A0A226DM66"/>
<evidence type="ECO:0000313" key="3">
    <source>
        <dbReference type="Proteomes" id="UP000198287"/>
    </source>
</evidence>
<feature type="transmembrane region" description="Helical" evidence="1">
    <location>
        <begin position="62"/>
        <end position="82"/>
    </location>
</feature>
<name>A0A226DM66_FOLCA</name>
<reference evidence="2 3" key="1">
    <citation type="submission" date="2015-12" db="EMBL/GenBank/DDBJ databases">
        <title>The genome of Folsomia candida.</title>
        <authorList>
            <person name="Faddeeva A."/>
            <person name="Derks M.F."/>
            <person name="Anvar Y."/>
            <person name="Smit S."/>
            <person name="Van Straalen N."/>
            <person name="Roelofs D."/>
        </authorList>
    </citation>
    <scope>NUCLEOTIDE SEQUENCE [LARGE SCALE GENOMIC DNA]</scope>
    <source>
        <strain evidence="2 3">VU population</strain>
        <tissue evidence="2">Whole body</tissue>
    </source>
</reference>
<proteinExistence type="predicted"/>
<sequence length="404" mass="46392">MNSLLRRLASPVSHSRTSYLSSMTWFATWTLRSFAVPLTSESGGKEEQVRRFSVIKKTRQRAIYVGTAVIWVFYNVMFSFWFYKNIYNPKEAESPPIWDKVIAFFFLMKYILVFGIHVCLLLRKRELLHVMRASFWMEPKCVSKGATGYTQIDILSNVDASKFSLFAVPAMMGALGFFRPCMPPSIANTLLLECRDGWGDQDAELWLRIINGCFQGWVWFSVAAVIVTTIILVLIYPAVMVELWIKVIEKQLDPDFGIHGLAAFRVAQVFQNLTNSVMRKPVINFFILLTILGEVLSLYVIITCWENLSFGVAVFFYLMGIDFFVIIQITLNSQSKSYVASENFAKNMKRLKSQNPWIRKFLRSCPPLKVAAWLWRLAPVPLAVRGLWFDPSELVILGSLRGYQ</sequence>